<organism evidence="1 2">
    <name type="scientific">Allacma fusca</name>
    <dbReference type="NCBI Taxonomy" id="39272"/>
    <lineage>
        <taxon>Eukaryota</taxon>
        <taxon>Metazoa</taxon>
        <taxon>Ecdysozoa</taxon>
        <taxon>Arthropoda</taxon>
        <taxon>Hexapoda</taxon>
        <taxon>Collembola</taxon>
        <taxon>Symphypleona</taxon>
        <taxon>Sminthuridae</taxon>
        <taxon>Allacma</taxon>
    </lineage>
</organism>
<gene>
    <name evidence="1" type="ORF">AFUS01_LOCUS3534</name>
</gene>
<evidence type="ECO:0000313" key="1">
    <source>
        <dbReference type="EMBL" id="CAG7690621.1"/>
    </source>
</evidence>
<comment type="caution">
    <text evidence="1">The sequence shown here is derived from an EMBL/GenBank/DDBJ whole genome shotgun (WGS) entry which is preliminary data.</text>
</comment>
<accession>A0A8J2J409</accession>
<dbReference type="Proteomes" id="UP000708208">
    <property type="component" value="Unassembled WGS sequence"/>
</dbReference>
<sequence length="42" mass="4494">AIKAPTVTTIFDLGKCQFRTSGLIPTEQKLASHSGTKANYAQ</sequence>
<keyword evidence="2" id="KW-1185">Reference proteome</keyword>
<evidence type="ECO:0000313" key="2">
    <source>
        <dbReference type="Proteomes" id="UP000708208"/>
    </source>
</evidence>
<proteinExistence type="predicted"/>
<feature type="non-terminal residue" evidence="1">
    <location>
        <position position="1"/>
    </location>
</feature>
<reference evidence="1" key="1">
    <citation type="submission" date="2021-06" db="EMBL/GenBank/DDBJ databases">
        <authorList>
            <person name="Hodson N. C."/>
            <person name="Mongue J. A."/>
            <person name="Jaron S. K."/>
        </authorList>
    </citation>
    <scope>NUCLEOTIDE SEQUENCE</scope>
</reference>
<dbReference type="EMBL" id="CAJVCH010021342">
    <property type="protein sequence ID" value="CAG7690621.1"/>
    <property type="molecule type" value="Genomic_DNA"/>
</dbReference>
<protein>
    <submittedName>
        <fullName evidence="1">Uncharacterized protein</fullName>
    </submittedName>
</protein>
<dbReference type="AlphaFoldDB" id="A0A8J2J409"/>
<name>A0A8J2J409_9HEXA</name>